<reference evidence="2" key="2">
    <citation type="submission" date="2023-04" db="EMBL/GenBank/DDBJ databases">
        <authorList>
            <person name="Bruccoleri R.E."/>
            <person name="Oakeley E.J."/>
            <person name="Faust A.-M."/>
            <person name="Dessus-Babus S."/>
            <person name="Altorfer M."/>
            <person name="Burckhardt D."/>
            <person name="Oertli M."/>
            <person name="Naumann U."/>
            <person name="Petersen F."/>
            <person name="Wong J."/>
        </authorList>
    </citation>
    <scope>NUCLEOTIDE SEQUENCE</scope>
    <source>
        <strain evidence="2">GSM-AAB239-AS_SAM_17_03QT</strain>
        <tissue evidence="2">Leaf</tissue>
    </source>
</reference>
<reference evidence="2" key="1">
    <citation type="journal article" date="2023" name="GigaByte">
        <title>Genome assembly of the bearded iris, Iris pallida Lam.</title>
        <authorList>
            <person name="Bruccoleri R.E."/>
            <person name="Oakeley E.J."/>
            <person name="Faust A.M.E."/>
            <person name="Altorfer M."/>
            <person name="Dessus-Babus S."/>
            <person name="Burckhardt D."/>
            <person name="Oertli M."/>
            <person name="Naumann U."/>
            <person name="Petersen F."/>
            <person name="Wong J."/>
        </authorList>
    </citation>
    <scope>NUCLEOTIDE SEQUENCE</scope>
    <source>
        <strain evidence="2">GSM-AAB239-AS_SAM_17_03QT</strain>
    </source>
</reference>
<protein>
    <submittedName>
        <fullName evidence="2">Uncharacterized protein</fullName>
    </submittedName>
</protein>
<evidence type="ECO:0000256" key="1">
    <source>
        <dbReference type="SAM" id="MobiDB-lite"/>
    </source>
</evidence>
<evidence type="ECO:0000313" key="3">
    <source>
        <dbReference type="Proteomes" id="UP001140949"/>
    </source>
</evidence>
<gene>
    <name evidence="2" type="ORF">M6B38_329145</name>
</gene>
<dbReference type="Proteomes" id="UP001140949">
    <property type="component" value="Unassembled WGS sequence"/>
</dbReference>
<feature type="region of interest" description="Disordered" evidence="1">
    <location>
        <begin position="18"/>
        <end position="58"/>
    </location>
</feature>
<proteinExistence type="predicted"/>
<evidence type="ECO:0000313" key="2">
    <source>
        <dbReference type="EMBL" id="KAJ6836106.1"/>
    </source>
</evidence>
<dbReference type="AlphaFoldDB" id="A0AAX6H551"/>
<dbReference type="EMBL" id="JANAVB010012500">
    <property type="protein sequence ID" value="KAJ6836106.1"/>
    <property type="molecule type" value="Genomic_DNA"/>
</dbReference>
<keyword evidence="3" id="KW-1185">Reference proteome</keyword>
<organism evidence="2 3">
    <name type="scientific">Iris pallida</name>
    <name type="common">Sweet iris</name>
    <dbReference type="NCBI Taxonomy" id="29817"/>
    <lineage>
        <taxon>Eukaryota</taxon>
        <taxon>Viridiplantae</taxon>
        <taxon>Streptophyta</taxon>
        <taxon>Embryophyta</taxon>
        <taxon>Tracheophyta</taxon>
        <taxon>Spermatophyta</taxon>
        <taxon>Magnoliopsida</taxon>
        <taxon>Liliopsida</taxon>
        <taxon>Asparagales</taxon>
        <taxon>Iridaceae</taxon>
        <taxon>Iridoideae</taxon>
        <taxon>Irideae</taxon>
        <taxon>Iris</taxon>
    </lineage>
</organism>
<feature type="compositionally biased region" description="Basic and acidic residues" evidence="1">
    <location>
        <begin position="18"/>
        <end position="33"/>
    </location>
</feature>
<name>A0AAX6H551_IRIPA</name>
<comment type="caution">
    <text evidence="2">The sequence shown here is derived from an EMBL/GenBank/DDBJ whole genome shotgun (WGS) entry which is preliminary data.</text>
</comment>
<sequence>MVTTYADILKVAQEVEKDMKLKKDEKPQTKWDRNVGASSSQDPPKRYHQAKMLTPQPPKQTQTATIYAYCHHPGHHFDECRKRLVIWIVCPSDEGLPAGC</sequence>
<accession>A0AAX6H551</accession>